<reference evidence="1 2" key="3">
    <citation type="journal article" date="2022" name="Microbiol. Spectr.">
        <title>Folding features and dynamics of 3D genome architecture in plant fungal pathogens.</title>
        <authorList>
            <person name="Xia C."/>
        </authorList>
    </citation>
    <scope>NUCLEOTIDE SEQUENCE [LARGE SCALE GENOMIC DNA]</scope>
    <source>
        <strain evidence="1 2">93-210</strain>
    </source>
</reference>
<proteinExistence type="predicted"/>
<dbReference type="Proteomes" id="UP001060170">
    <property type="component" value="Chromosome 3"/>
</dbReference>
<gene>
    <name evidence="1" type="ORF">MJO28_003085</name>
</gene>
<protein>
    <submittedName>
        <fullName evidence="1">Uncharacterized protein</fullName>
    </submittedName>
</protein>
<organism evidence="1 2">
    <name type="scientific">Puccinia striiformis f. sp. tritici</name>
    <dbReference type="NCBI Taxonomy" id="168172"/>
    <lineage>
        <taxon>Eukaryota</taxon>
        <taxon>Fungi</taxon>
        <taxon>Dikarya</taxon>
        <taxon>Basidiomycota</taxon>
        <taxon>Pucciniomycotina</taxon>
        <taxon>Pucciniomycetes</taxon>
        <taxon>Pucciniales</taxon>
        <taxon>Pucciniaceae</taxon>
        <taxon>Puccinia</taxon>
    </lineage>
</organism>
<evidence type="ECO:0000313" key="1">
    <source>
        <dbReference type="EMBL" id="KAI7959294.1"/>
    </source>
</evidence>
<reference evidence="2" key="2">
    <citation type="journal article" date="2018" name="Mol. Plant Microbe Interact.">
        <title>Genome sequence resources for the wheat stripe rust pathogen (Puccinia striiformis f. sp. tritici) and the barley stripe rust pathogen (Puccinia striiformis f. sp. hordei).</title>
        <authorList>
            <person name="Xia C."/>
            <person name="Wang M."/>
            <person name="Yin C."/>
            <person name="Cornejo O.E."/>
            <person name="Hulbert S.H."/>
            <person name="Chen X."/>
        </authorList>
    </citation>
    <scope>NUCLEOTIDE SEQUENCE [LARGE SCALE GENOMIC DNA]</scope>
    <source>
        <strain evidence="2">93-210</strain>
    </source>
</reference>
<name>A0ACC0ESA4_9BASI</name>
<dbReference type="EMBL" id="CM045867">
    <property type="protein sequence ID" value="KAI7959294.1"/>
    <property type="molecule type" value="Genomic_DNA"/>
</dbReference>
<evidence type="ECO:0000313" key="2">
    <source>
        <dbReference type="Proteomes" id="UP001060170"/>
    </source>
</evidence>
<keyword evidence="2" id="KW-1185">Reference proteome</keyword>
<reference evidence="2" key="1">
    <citation type="journal article" date="2018" name="BMC Genomics">
        <title>Genomic insights into host adaptation between the wheat stripe rust pathogen (Puccinia striiformis f. sp. tritici) and the barley stripe rust pathogen (Puccinia striiformis f. sp. hordei).</title>
        <authorList>
            <person name="Xia C."/>
            <person name="Wang M."/>
            <person name="Yin C."/>
            <person name="Cornejo O.E."/>
            <person name="Hulbert S.H."/>
            <person name="Chen X."/>
        </authorList>
    </citation>
    <scope>NUCLEOTIDE SEQUENCE [LARGE SCALE GENOMIC DNA]</scope>
    <source>
        <strain evidence="2">93-210</strain>
    </source>
</reference>
<accession>A0ACC0ESA4</accession>
<comment type="caution">
    <text evidence="1">The sequence shown here is derived from an EMBL/GenBank/DDBJ whole genome shotgun (WGS) entry which is preliminary data.</text>
</comment>
<sequence>MPDVCIFVGDKSRNNTNGHQHIRKSCTVRFPQKTPAAPTTERQRCSTFSTFVINRHIIDMANTAATPANPTGAPGHMPSSPQSYLRLKEHLWIFPSIILPILAVICWVLSPQSATDYDAFAAMRNLTARYLGYDNGSNGLYHSMSVFELSSIGPANWSEALQVAVELEAELELPSGNIISKMWNESLDSVSVVIESSQELNTRGKWDLYILFVEYKALSQSKRCKGVDYENLLFKILSVLKTRSTQLEELEGSIISARRSTSAVQLSLYSTKKQLRLDSAQRGLARWLASHFRGDRAVLRRHAGLNLTLIAIKRASEVAEYLSEIEVRVKSYKDNIIAVHSSMKMEHAEGCKKSRISFCLMFLETIFNSQD</sequence>